<dbReference type="RefSeq" id="WP_206593293.1">
    <property type="nucleotide sequence ID" value="NZ_JAFKCS010000004.1"/>
</dbReference>
<gene>
    <name evidence="2" type="ORF">J0A65_06310</name>
</gene>
<name>A0ABS3CQT9_9ALTE</name>
<evidence type="ECO:0000259" key="1">
    <source>
        <dbReference type="Pfam" id="PF14371"/>
    </source>
</evidence>
<reference evidence="2 3" key="1">
    <citation type="submission" date="2021-03" db="EMBL/GenBank/DDBJ databases">
        <title>novel species isolated from a fishpond in China.</title>
        <authorList>
            <person name="Lu H."/>
            <person name="Cai Z."/>
        </authorList>
    </citation>
    <scope>NUCLEOTIDE SEQUENCE [LARGE SCALE GENOMIC DNA]</scope>
    <source>
        <strain evidence="2 3">Y57</strain>
    </source>
</reference>
<organism evidence="2 3">
    <name type="scientific">Bowmanella yangjiangensis</name>
    <dbReference type="NCBI Taxonomy" id="2811230"/>
    <lineage>
        <taxon>Bacteria</taxon>
        <taxon>Pseudomonadati</taxon>
        <taxon>Pseudomonadota</taxon>
        <taxon>Gammaproteobacteria</taxon>
        <taxon>Alteromonadales</taxon>
        <taxon>Alteromonadaceae</taxon>
        <taxon>Bowmanella</taxon>
    </lineage>
</organism>
<sequence length="193" mass="21873">MRAIGLFSFLLLWFFSKGLSALELPVPQVEYSAIREVQSAQGSFQQKLFFASGKERLEMAFENMKMILIQRPDKKLAWQLMPMVNMYSTISMDKGREISGTPPDNVSIELLGEENINGQICKKYKLLMKDKSAGGYIWFNEQNIAVKMDFVAVMGKGRERVNMQLKDLQVGKQDPTLFEIPSGYLAMPGIPGF</sequence>
<dbReference type="Proteomes" id="UP000663992">
    <property type="component" value="Unassembled WGS sequence"/>
</dbReference>
<evidence type="ECO:0000313" key="3">
    <source>
        <dbReference type="Proteomes" id="UP000663992"/>
    </source>
</evidence>
<comment type="caution">
    <text evidence="2">The sequence shown here is derived from an EMBL/GenBank/DDBJ whole genome shotgun (WGS) entry which is preliminary data.</text>
</comment>
<proteinExistence type="predicted"/>
<evidence type="ECO:0000313" key="2">
    <source>
        <dbReference type="EMBL" id="MBN7819469.1"/>
    </source>
</evidence>
<dbReference type="Pfam" id="PF14371">
    <property type="entry name" value="DUF4412"/>
    <property type="match status" value="1"/>
</dbReference>
<protein>
    <submittedName>
        <fullName evidence="2">DUF4412 domain-containing protein</fullName>
    </submittedName>
</protein>
<feature type="domain" description="DUF4412" evidence="1">
    <location>
        <begin position="38"/>
        <end position="138"/>
    </location>
</feature>
<dbReference type="EMBL" id="JAFKCS010000004">
    <property type="protein sequence ID" value="MBN7819469.1"/>
    <property type="molecule type" value="Genomic_DNA"/>
</dbReference>
<accession>A0ABS3CQT9</accession>
<dbReference type="InterPro" id="IPR025524">
    <property type="entry name" value="DUF4412"/>
</dbReference>
<keyword evidence="3" id="KW-1185">Reference proteome</keyword>